<sequence length="128" mass="14689">MSQKITSAVQREADGLTNLKAIFQDVLHNIKISQDRVRKRKALIGQEDYFKVGDRVLQTNIKQEQRKGGSWRAPCWDPSQRWTWRATKLFWPQRGGKGEKGKRGKGEKGKRGKGKRGKGERSPKQTLT</sequence>
<evidence type="ECO:0000256" key="1">
    <source>
        <dbReference type="SAM" id="MobiDB-lite"/>
    </source>
</evidence>
<dbReference type="Proteomes" id="UP000314294">
    <property type="component" value="Unassembled WGS sequence"/>
</dbReference>
<feature type="region of interest" description="Disordered" evidence="1">
    <location>
        <begin position="88"/>
        <end position="128"/>
    </location>
</feature>
<dbReference type="OrthoDB" id="413122at2759"/>
<protein>
    <submittedName>
        <fullName evidence="2">Uncharacterized protein</fullName>
    </submittedName>
</protein>
<name>A0A4Z2EYB4_9TELE</name>
<evidence type="ECO:0000313" key="2">
    <source>
        <dbReference type="EMBL" id="TNN33957.1"/>
    </source>
</evidence>
<dbReference type="AlphaFoldDB" id="A0A4Z2EYB4"/>
<keyword evidence="3" id="KW-1185">Reference proteome</keyword>
<proteinExistence type="predicted"/>
<evidence type="ECO:0000313" key="3">
    <source>
        <dbReference type="Proteomes" id="UP000314294"/>
    </source>
</evidence>
<comment type="caution">
    <text evidence="2">The sequence shown here is derived from an EMBL/GenBank/DDBJ whole genome shotgun (WGS) entry which is preliminary data.</text>
</comment>
<feature type="compositionally biased region" description="Basic and acidic residues" evidence="1">
    <location>
        <begin position="96"/>
        <end position="109"/>
    </location>
</feature>
<accession>A0A4Z2EYB4</accession>
<reference evidence="2 3" key="1">
    <citation type="submission" date="2019-03" db="EMBL/GenBank/DDBJ databases">
        <title>First draft genome of Liparis tanakae, snailfish: a comprehensive survey of snailfish specific genes.</title>
        <authorList>
            <person name="Kim W."/>
            <person name="Song I."/>
            <person name="Jeong J.-H."/>
            <person name="Kim D."/>
            <person name="Kim S."/>
            <person name="Ryu S."/>
            <person name="Song J.Y."/>
            <person name="Lee S.K."/>
        </authorList>
    </citation>
    <scope>NUCLEOTIDE SEQUENCE [LARGE SCALE GENOMIC DNA]</scope>
    <source>
        <tissue evidence="2">Muscle</tissue>
    </source>
</reference>
<feature type="compositionally biased region" description="Basic and acidic residues" evidence="1">
    <location>
        <begin position="117"/>
        <end position="128"/>
    </location>
</feature>
<dbReference type="EMBL" id="SRLO01002078">
    <property type="protein sequence ID" value="TNN33957.1"/>
    <property type="molecule type" value="Genomic_DNA"/>
</dbReference>
<organism evidence="2 3">
    <name type="scientific">Liparis tanakae</name>
    <name type="common">Tanaka's snailfish</name>
    <dbReference type="NCBI Taxonomy" id="230148"/>
    <lineage>
        <taxon>Eukaryota</taxon>
        <taxon>Metazoa</taxon>
        <taxon>Chordata</taxon>
        <taxon>Craniata</taxon>
        <taxon>Vertebrata</taxon>
        <taxon>Euteleostomi</taxon>
        <taxon>Actinopterygii</taxon>
        <taxon>Neopterygii</taxon>
        <taxon>Teleostei</taxon>
        <taxon>Neoteleostei</taxon>
        <taxon>Acanthomorphata</taxon>
        <taxon>Eupercaria</taxon>
        <taxon>Perciformes</taxon>
        <taxon>Cottioidei</taxon>
        <taxon>Cottales</taxon>
        <taxon>Liparidae</taxon>
        <taxon>Liparis</taxon>
    </lineage>
</organism>
<gene>
    <name evidence="2" type="ORF">EYF80_055881</name>
</gene>